<protein>
    <recommendedName>
        <fullName evidence="2 8">DNA repair protein RecN</fullName>
    </recommendedName>
    <alternativeName>
        <fullName evidence="7 8">Recombination protein N</fullName>
    </alternativeName>
</protein>
<keyword evidence="3" id="KW-0547">Nucleotide-binding</keyword>
<accession>A0ABS1LGG5</accession>
<keyword evidence="5" id="KW-0067">ATP-binding</keyword>
<dbReference type="CDD" id="cd03241">
    <property type="entry name" value="ABC_RecN"/>
    <property type="match status" value="1"/>
</dbReference>
<dbReference type="SUPFAM" id="SSF52540">
    <property type="entry name" value="P-loop containing nucleoside triphosphate hydrolases"/>
    <property type="match status" value="2"/>
</dbReference>
<dbReference type="InterPro" id="IPR038729">
    <property type="entry name" value="Rad50/SbcC_AAA"/>
</dbReference>
<dbReference type="EMBL" id="JABBYC010000002">
    <property type="protein sequence ID" value="MBL0885307.1"/>
    <property type="molecule type" value="Genomic_DNA"/>
</dbReference>
<keyword evidence="12" id="KW-1185">Reference proteome</keyword>
<feature type="region of interest" description="Disordered" evidence="9">
    <location>
        <begin position="532"/>
        <end position="554"/>
    </location>
</feature>
<dbReference type="Proteomes" id="UP000675409">
    <property type="component" value="Unassembled WGS sequence"/>
</dbReference>
<comment type="function">
    <text evidence="8">May be involved in recombinational repair of damaged DNA.</text>
</comment>
<dbReference type="Pfam" id="PF13476">
    <property type="entry name" value="AAA_23"/>
    <property type="match status" value="1"/>
</dbReference>
<dbReference type="PANTHER" id="PTHR11059:SF0">
    <property type="entry name" value="DNA REPAIR PROTEIN RECN"/>
    <property type="match status" value="1"/>
</dbReference>
<feature type="compositionally biased region" description="Low complexity" evidence="9">
    <location>
        <begin position="533"/>
        <end position="548"/>
    </location>
</feature>
<dbReference type="PIRSF" id="PIRSF003128">
    <property type="entry name" value="RecN"/>
    <property type="match status" value="1"/>
</dbReference>
<evidence type="ECO:0000256" key="1">
    <source>
        <dbReference type="ARBA" id="ARBA00009441"/>
    </source>
</evidence>
<evidence type="ECO:0000259" key="10">
    <source>
        <dbReference type="Pfam" id="PF13476"/>
    </source>
</evidence>
<evidence type="ECO:0000256" key="8">
    <source>
        <dbReference type="PIRNR" id="PIRNR003128"/>
    </source>
</evidence>
<comment type="caution">
    <text evidence="11">The sequence shown here is derived from an EMBL/GenBank/DDBJ whole genome shotgun (WGS) entry which is preliminary data.</text>
</comment>
<evidence type="ECO:0000256" key="3">
    <source>
        <dbReference type="ARBA" id="ARBA00022741"/>
    </source>
</evidence>
<evidence type="ECO:0000256" key="5">
    <source>
        <dbReference type="ARBA" id="ARBA00022840"/>
    </source>
</evidence>
<dbReference type="InterPro" id="IPR004604">
    <property type="entry name" value="DNA_recomb/repair_RecN"/>
</dbReference>
<gene>
    <name evidence="11" type="primary">recN</name>
    <name evidence="11" type="ORF">HGK34_03250</name>
</gene>
<evidence type="ECO:0000313" key="11">
    <source>
        <dbReference type="EMBL" id="MBL0885307.1"/>
    </source>
</evidence>
<dbReference type="PANTHER" id="PTHR11059">
    <property type="entry name" value="DNA REPAIR PROTEIN RECN"/>
    <property type="match status" value="1"/>
</dbReference>
<evidence type="ECO:0000313" key="12">
    <source>
        <dbReference type="Proteomes" id="UP000675409"/>
    </source>
</evidence>
<dbReference type="RefSeq" id="WP_201845137.1">
    <property type="nucleotide sequence ID" value="NZ_JABBYC010000002.1"/>
</dbReference>
<evidence type="ECO:0000256" key="6">
    <source>
        <dbReference type="ARBA" id="ARBA00023204"/>
    </source>
</evidence>
<comment type="similarity">
    <text evidence="1 8">Belongs to the RecN family.</text>
</comment>
<keyword evidence="6 8" id="KW-0234">DNA repair</keyword>
<evidence type="ECO:0000256" key="9">
    <source>
        <dbReference type="SAM" id="MobiDB-lite"/>
    </source>
</evidence>
<feature type="domain" description="Rad50/SbcC-type AAA" evidence="10">
    <location>
        <begin position="5"/>
        <end position="68"/>
    </location>
</feature>
<proteinExistence type="inferred from homology"/>
<evidence type="ECO:0000256" key="7">
    <source>
        <dbReference type="ARBA" id="ARBA00033408"/>
    </source>
</evidence>
<evidence type="ECO:0000256" key="2">
    <source>
        <dbReference type="ARBA" id="ARBA00021315"/>
    </source>
</evidence>
<dbReference type="InterPro" id="IPR027417">
    <property type="entry name" value="P-loop_NTPase"/>
</dbReference>
<sequence>MLEEIAIENLGVIRGARVPLSEGLTVITGETGAGKTMVLTGLNLLMGGKADPHSVRPGADRAAVEGRIRVSGHPTAAARVDEAGGEIEDDGTVVVLRTIADGRSRAHLGGRAVPQGVLAQIADDLVTVHGQAEQLRLRTSAKQRDALDDFAGPVHQGVLAGYRTAWSERTGLLAEIADSEARAAERAREVELLRIGLEEIERVDPQPGEDTELAALIERLANAEGLRVAAGEAHQAMAGEDETGAQPNAIALVETARRALEGGAHSDPALGELATRFAEVGYLINDLATDVAAYLDDLQADPGGLEAAHARMADLNGLTRSYGETIDDVLRWASDAGLRLLDLDDGGDRLESMKQRVGELDDELDRLAGALTEARTTAASELAGAVTTELHGLAMGGAHLEVTVAPADALGPYGADQVTMLLVPHPGAPPRPLGKGASGGELSRVMLALEVALATSPHKQDGSGATDPEGADVAALRRTFVFDEVDAGVGGRAAVEVGRRLAQLGRTTQVVVVTHLAQVAAFGDTHLVVTKSAGDTPDGNPDGDTPAGDDAHDADGMITVTGVREVTDENRVVELARMLSGQEDSTTARQHAMELLESSVVGR</sequence>
<organism evidence="11 12">
    <name type="scientific">Myceligenerans indicum</name>
    <dbReference type="NCBI Taxonomy" id="2593663"/>
    <lineage>
        <taxon>Bacteria</taxon>
        <taxon>Bacillati</taxon>
        <taxon>Actinomycetota</taxon>
        <taxon>Actinomycetes</taxon>
        <taxon>Micrococcales</taxon>
        <taxon>Promicromonosporaceae</taxon>
        <taxon>Myceligenerans</taxon>
    </lineage>
</organism>
<dbReference type="Gene3D" id="3.40.50.300">
    <property type="entry name" value="P-loop containing nucleotide triphosphate hydrolases"/>
    <property type="match status" value="2"/>
</dbReference>
<dbReference type="NCBIfam" id="TIGR00634">
    <property type="entry name" value="recN"/>
    <property type="match status" value="1"/>
</dbReference>
<reference evidence="11 12" key="1">
    <citation type="journal article" date="2021" name="Arch. Microbiol.">
        <title>Myceligenerans indicum sp. nov., an actinobacterium isolated from mangrove sediment of Sundarbans, India.</title>
        <authorList>
            <person name="Asha K."/>
            <person name="Bhadury P."/>
        </authorList>
    </citation>
    <scope>NUCLEOTIDE SEQUENCE [LARGE SCALE GENOMIC DNA]</scope>
    <source>
        <strain evidence="11 12">I2</strain>
    </source>
</reference>
<name>A0ABS1LGG5_9MICO</name>
<keyword evidence="4 8" id="KW-0227">DNA damage</keyword>
<evidence type="ECO:0000256" key="4">
    <source>
        <dbReference type="ARBA" id="ARBA00022763"/>
    </source>
</evidence>